<dbReference type="SUPFAM" id="SSF50965">
    <property type="entry name" value="Galactose oxidase, central domain"/>
    <property type="match status" value="1"/>
</dbReference>
<evidence type="ECO:0000256" key="2">
    <source>
        <dbReference type="SAM" id="SignalP"/>
    </source>
</evidence>
<feature type="compositionally biased region" description="Low complexity" evidence="1">
    <location>
        <begin position="326"/>
        <end position="374"/>
    </location>
</feature>
<feature type="chain" id="PRO_5042287419" evidence="2">
    <location>
        <begin position="21"/>
        <end position="396"/>
    </location>
</feature>
<evidence type="ECO:0000313" key="4">
    <source>
        <dbReference type="Proteomes" id="UP001218218"/>
    </source>
</evidence>
<evidence type="ECO:0000256" key="1">
    <source>
        <dbReference type="SAM" id="MobiDB-lite"/>
    </source>
</evidence>
<dbReference type="EMBL" id="JARIHO010000003">
    <property type="protein sequence ID" value="KAJ7363830.1"/>
    <property type="molecule type" value="Genomic_DNA"/>
</dbReference>
<organism evidence="3 4">
    <name type="scientific">Mycena albidolilacea</name>
    <dbReference type="NCBI Taxonomy" id="1033008"/>
    <lineage>
        <taxon>Eukaryota</taxon>
        <taxon>Fungi</taxon>
        <taxon>Dikarya</taxon>
        <taxon>Basidiomycota</taxon>
        <taxon>Agaricomycotina</taxon>
        <taxon>Agaricomycetes</taxon>
        <taxon>Agaricomycetidae</taxon>
        <taxon>Agaricales</taxon>
        <taxon>Marasmiineae</taxon>
        <taxon>Mycenaceae</taxon>
        <taxon>Mycena</taxon>
    </lineage>
</organism>
<protein>
    <submittedName>
        <fullName evidence="3">Uncharacterized protein</fullName>
    </submittedName>
</protein>
<keyword evidence="2" id="KW-0732">Signal</keyword>
<dbReference type="Proteomes" id="UP001218218">
    <property type="component" value="Unassembled WGS sequence"/>
</dbReference>
<dbReference type="AlphaFoldDB" id="A0AAD7AN08"/>
<accession>A0AAD7AN08</accession>
<dbReference type="InterPro" id="IPR011043">
    <property type="entry name" value="Gal_Oxase/kelch_b-propeller"/>
</dbReference>
<keyword evidence="4" id="KW-1185">Reference proteome</keyword>
<feature type="signal peptide" evidence="2">
    <location>
        <begin position="1"/>
        <end position="20"/>
    </location>
</feature>
<proteinExistence type="predicted"/>
<name>A0AAD7AN08_9AGAR</name>
<comment type="caution">
    <text evidence="3">The sequence shown here is derived from an EMBL/GenBank/DDBJ whole genome shotgun (WGS) entry which is preliminary data.</text>
</comment>
<reference evidence="3" key="1">
    <citation type="submission" date="2023-03" db="EMBL/GenBank/DDBJ databases">
        <title>Massive genome expansion in bonnet fungi (Mycena s.s.) driven by repeated elements and novel gene families across ecological guilds.</title>
        <authorList>
            <consortium name="Lawrence Berkeley National Laboratory"/>
            <person name="Harder C.B."/>
            <person name="Miyauchi S."/>
            <person name="Viragh M."/>
            <person name="Kuo A."/>
            <person name="Thoen E."/>
            <person name="Andreopoulos B."/>
            <person name="Lu D."/>
            <person name="Skrede I."/>
            <person name="Drula E."/>
            <person name="Henrissat B."/>
            <person name="Morin E."/>
            <person name="Kohler A."/>
            <person name="Barry K."/>
            <person name="LaButti K."/>
            <person name="Morin E."/>
            <person name="Salamov A."/>
            <person name="Lipzen A."/>
            <person name="Mereny Z."/>
            <person name="Hegedus B."/>
            <person name="Baldrian P."/>
            <person name="Stursova M."/>
            <person name="Weitz H."/>
            <person name="Taylor A."/>
            <person name="Grigoriev I.V."/>
            <person name="Nagy L.G."/>
            <person name="Martin F."/>
            <person name="Kauserud H."/>
        </authorList>
    </citation>
    <scope>NUCLEOTIDE SEQUENCE</scope>
    <source>
        <strain evidence="3">CBHHK002</strain>
    </source>
</reference>
<sequence length="396" mass="40113">MPSLFLVTLFALFTAPAALAGSSCIAFDAGFELLAFGFGGKDYNVGTSDQWASGKPTDITASGRPPFDGTSAKCYLAQFFNAVYVLGADKSNPASIYIYDAGKKSWSTQSTTPGGFDPTSFEAILDHDTNIFYALSKGELWSLDMKDLVAAGSSAIVWQDDGAAEINTSNYDPVMAIAQNHIFFFGVPGVTPGNAPIFVIHFGFWQEGSQSFSSDFPDTHGQTTSFFLDSGVQEEIAFVPDDGSHTYIINVQSNTTQTIAGPSTVDAGATYFASTTALVQLAANGALSYLPYSATDKSANSAAKWAPIAAFNSIAGATPGGGSSAGGSSAAGGASNSGSAKGGSAASNTGSGSGAKSTGSSSGSAPAPSGTGAATRQVAWGSGMVMALVAVGLSLL</sequence>
<evidence type="ECO:0000313" key="3">
    <source>
        <dbReference type="EMBL" id="KAJ7363830.1"/>
    </source>
</evidence>
<gene>
    <name evidence="3" type="ORF">DFH08DRAFT_837673</name>
</gene>
<feature type="region of interest" description="Disordered" evidence="1">
    <location>
        <begin position="322"/>
        <end position="374"/>
    </location>
</feature>